<evidence type="ECO:0000313" key="7">
    <source>
        <dbReference type="Proteomes" id="UP000245959"/>
    </source>
</evidence>
<evidence type="ECO:0000256" key="3">
    <source>
        <dbReference type="ARBA" id="ARBA00022723"/>
    </source>
</evidence>
<keyword evidence="3" id="KW-0479">Metal-binding</keyword>
<organism evidence="6 7">
    <name type="scientific">Victivallis vadensis</name>
    <dbReference type="NCBI Taxonomy" id="172901"/>
    <lineage>
        <taxon>Bacteria</taxon>
        <taxon>Pseudomonadati</taxon>
        <taxon>Lentisphaerota</taxon>
        <taxon>Lentisphaeria</taxon>
        <taxon>Victivallales</taxon>
        <taxon>Victivallaceae</taxon>
        <taxon>Victivallis</taxon>
    </lineage>
</organism>
<dbReference type="InterPro" id="IPR012827">
    <property type="entry name" value="Hemerythrin_metal-bd"/>
</dbReference>
<keyword evidence="7" id="KW-1185">Reference proteome</keyword>
<dbReference type="GeneID" id="78294147"/>
<dbReference type="PANTHER" id="PTHR37164:SF1">
    <property type="entry name" value="BACTERIOHEMERYTHRIN"/>
    <property type="match status" value="1"/>
</dbReference>
<reference evidence="6 7" key="1">
    <citation type="submission" date="2018-04" db="EMBL/GenBank/DDBJ databases">
        <title>Genomic Encyclopedia of Type Strains, Phase IV (KMG-IV): sequencing the most valuable type-strain genomes for metagenomic binning, comparative biology and taxonomic classification.</title>
        <authorList>
            <person name="Goeker M."/>
        </authorList>
    </citation>
    <scope>NUCLEOTIDE SEQUENCE [LARGE SCALE GENOMIC DNA]</scope>
    <source>
        <strain evidence="6 7">DSM 14823</strain>
    </source>
</reference>
<dbReference type="NCBIfam" id="TIGR02481">
    <property type="entry name" value="hemeryth_dom"/>
    <property type="match status" value="1"/>
</dbReference>
<dbReference type="SUPFAM" id="SSF47188">
    <property type="entry name" value="Hemerythrin-like"/>
    <property type="match status" value="1"/>
</dbReference>
<evidence type="ECO:0000256" key="1">
    <source>
        <dbReference type="ARBA" id="ARBA00010587"/>
    </source>
</evidence>
<dbReference type="InterPro" id="IPR016131">
    <property type="entry name" value="Haemerythrin_Fe_BS"/>
</dbReference>
<dbReference type="InterPro" id="IPR012312">
    <property type="entry name" value="Hemerythrin-like"/>
</dbReference>
<keyword evidence="4" id="KW-0408">Iron</keyword>
<dbReference type="GO" id="GO:0046872">
    <property type="term" value="F:metal ion binding"/>
    <property type="evidence" value="ECO:0007669"/>
    <property type="project" value="UniProtKB-KW"/>
</dbReference>
<evidence type="ECO:0000313" key="6">
    <source>
        <dbReference type="EMBL" id="PVY45254.1"/>
    </source>
</evidence>
<feature type="domain" description="Hemerythrin-like" evidence="5">
    <location>
        <begin position="14"/>
        <end position="126"/>
    </location>
</feature>
<dbReference type="Pfam" id="PF01814">
    <property type="entry name" value="Hemerythrin"/>
    <property type="match status" value="1"/>
</dbReference>
<sequence length="138" mass="15848">MENKNAASVPMKIGIASLDAQHEALFECINKFIRLYLKGEPERGEVEKQFAALVDYTVTHFDDEEFFMRSIDYPELANHAAQHQALRDVVDSFSTRLEAEKDLHTFCGEVIELLKTWLNKHICTLDAKIAVYYQSHGK</sequence>
<dbReference type="CDD" id="cd12107">
    <property type="entry name" value="Hemerythrin"/>
    <property type="match status" value="1"/>
</dbReference>
<dbReference type="EMBL" id="QEKH01000003">
    <property type="protein sequence ID" value="PVY45254.1"/>
    <property type="molecule type" value="Genomic_DNA"/>
</dbReference>
<comment type="similarity">
    <text evidence="1">Belongs to the hemerythrin family.</text>
</comment>
<dbReference type="InterPro" id="IPR035938">
    <property type="entry name" value="Hemerythrin-like_sf"/>
</dbReference>
<dbReference type="PANTHER" id="PTHR37164">
    <property type="entry name" value="BACTERIOHEMERYTHRIN"/>
    <property type="match status" value="1"/>
</dbReference>
<evidence type="ECO:0000259" key="5">
    <source>
        <dbReference type="Pfam" id="PF01814"/>
    </source>
</evidence>
<comment type="caution">
    <text evidence="6">The sequence shown here is derived from an EMBL/GenBank/DDBJ whole genome shotgun (WGS) entry which is preliminary data.</text>
</comment>
<keyword evidence="2" id="KW-0561">Oxygen transport</keyword>
<dbReference type="PROSITE" id="PS00550">
    <property type="entry name" value="HEMERYTHRINS"/>
    <property type="match status" value="1"/>
</dbReference>
<dbReference type="InterPro" id="IPR050669">
    <property type="entry name" value="Hemerythrin"/>
</dbReference>
<gene>
    <name evidence="6" type="ORF">C8D82_103168</name>
</gene>
<dbReference type="RefSeq" id="WP_165832801.1">
    <property type="nucleotide sequence ID" value="NZ_CAJKCJ010000023.1"/>
</dbReference>
<dbReference type="GO" id="GO:0005344">
    <property type="term" value="F:oxygen carrier activity"/>
    <property type="evidence" value="ECO:0007669"/>
    <property type="project" value="UniProtKB-KW"/>
</dbReference>
<evidence type="ECO:0000256" key="2">
    <source>
        <dbReference type="ARBA" id="ARBA00022621"/>
    </source>
</evidence>
<dbReference type="Gene3D" id="1.20.120.50">
    <property type="entry name" value="Hemerythrin-like"/>
    <property type="match status" value="1"/>
</dbReference>
<accession>A0A2U1B9B2</accession>
<proteinExistence type="inferred from homology"/>
<protein>
    <submittedName>
        <fullName evidence="6">Hemerythrin</fullName>
    </submittedName>
</protein>
<keyword evidence="2" id="KW-0813">Transport</keyword>
<dbReference type="Proteomes" id="UP000245959">
    <property type="component" value="Unassembled WGS sequence"/>
</dbReference>
<evidence type="ECO:0000256" key="4">
    <source>
        <dbReference type="ARBA" id="ARBA00023004"/>
    </source>
</evidence>
<name>A0A2U1B9B2_9BACT</name>
<dbReference type="NCBIfam" id="NF033749">
    <property type="entry name" value="bact_hemeryth"/>
    <property type="match status" value="1"/>
</dbReference>
<dbReference type="AlphaFoldDB" id="A0A2U1B9B2"/>